<gene>
    <name evidence="2" type="ORF">SAMN06265827_12854</name>
</gene>
<organism evidence="2 3">
    <name type="scientific">Orenia metallireducens</name>
    <dbReference type="NCBI Taxonomy" id="1413210"/>
    <lineage>
        <taxon>Bacteria</taxon>
        <taxon>Bacillati</taxon>
        <taxon>Bacillota</taxon>
        <taxon>Clostridia</taxon>
        <taxon>Halanaerobiales</taxon>
        <taxon>Halobacteroidaceae</taxon>
        <taxon>Orenia</taxon>
    </lineage>
</organism>
<dbReference type="EMBL" id="OBDZ01000028">
    <property type="protein sequence ID" value="SNY41507.1"/>
    <property type="molecule type" value="Genomic_DNA"/>
</dbReference>
<dbReference type="InterPro" id="IPR006842">
    <property type="entry name" value="Transposase_31"/>
</dbReference>
<keyword evidence="3" id="KW-1185">Reference proteome</keyword>
<proteinExistence type="predicted"/>
<accession>A0A285I0U5</accession>
<dbReference type="PANTHER" id="PTHR35586">
    <property type="entry name" value="SLL1691 PROTEIN"/>
    <property type="match status" value="1"/>
</dbReference>
<evidence type="ECO:0000313" key="2">
    <source>
        <dbReference type="EMBL" id="SNY41507.1"/>
    </source>
</evidence>
<dbReference type="RefSeq" id="WP_097019063.1">
    <property type="nucleotide sequence ID" value="NZ_OBDZ01000028.1"/>
</dbReference>
<dbReference type="PANTHER" id="PTHR35586:SF1">
    <property type="entry name" value="SLL1691 PROTEIN"/>
    <property type="match status" value="1"/>
</dbReference>
<evidence type="ECO:0000313" key="3">
    <source>
        <dbReference type="Proteomes" id="UP000219573"/>
    </source>
</evidence>
<dbReference type="AlphaFoldDB" id="A0A285I0U5"/>
<name>A0A285I0U5_9FIRM</name>
<reference evidence="3" key="1">
    <citation type="submission" date="2017-09" db="EMBL/GenBank/DDBJ databases">
        <authorList>
            <person name="Varghese N."/>
            <person name="Submissions S."/>
        </authorList>
    </citation>
    <scope>NUCLEOTIDE SEQUENCE [LARGE SCALE GENOMIC DNA]</scope>
    <source>
        <strain evidence="3">MSL47</strain>
    </source>
</reference>
<evidence type="ECO:0000259" key="1">
    <source>
        <dbReference type="Pfam" id="PF04754"/>
    </source>
</evidence>
<protein>
    <recommendedName>
        <fullName evidence="1">Transposase (putative) YhgA-like domain-containing protein</fullName>
    </recommendedName>
</protein>
<dbReference type="Proteomes" id="UP000219573">
    <property type="component" value="Unassembled WGS sequence"/>
</dbReference>
<dbReference type="Pfam" id="PF04754">
    <property type="entry name" value="Transposase_31"/>
    <property type="match status" value="1"/>
</dbReference>
<feature type="domain" description="Transposase (putative) YhgA-like" evidence="1">
    <location>
        <begin position="5"/>
        <end position="141"/>
    </location>
</feature>
<dbReference type="STRING" id="1413210.U472_00615"/>
<sequence>MEKQTHDLLWKEIIEDLFEDFLRFFMTDLYSNIDFAKGYQFLDNELANIVDKTLKGKKFSDRLVKVHLKDGTENWILVHLEVQGYYEKEFSERMFKYFYRIYDKYSKKIVAFAIFTEDRKDYQPATFDYSFYETELNYKYKTYKILEQKEEELLASDNPFALVVLAGLYQLKGEQEGQERKLEFKEQLFDLLTAKGYSRKKVYMIFKFLDGLLYLPDELEDKFYQDINEKLGGADKLGISEEMTNLYQTARNKEKLEMVKNLLDLEVELDKIVAASGLSKEEVEKIKKKARH</sequence>